<protein>
    <recommendedName>
        <fullName evidence="1">Tc1-like transposase DDE domain-containing protein</fullName>
    </recommendedName>
</protein>
<accession>A0ABR3NI08</accession>
<organism evidence="2 3">
    <name type="scientific">Cirrhinus molitorella</name>
    <name type="common">mud carp</name>
    <dbReference type="NCBI Taxonomy" id="172907"/>
    <lineage>
        <taxon>Eukaryota</taxon>
        <taxon>Metazoa</taxon>
        <taxon>Chordata</taxon>
        <taxon>Craniata</taxon>
        <taxon>Vertebrata</taxon>
        <taxon>Euteleostomi</taxon>
        <taxon>Actinopterygii</taxon>
        <taxon>Neopterygii</taxon>
        <taxon>Teleostei</taxon>
        <taxon>Ostariophysi</taxon>
        <taxon>Cypriniformes</taxon>
        <taxon>Cyprinidae</taxon>
        <taxon>Labeoninae</taxon>
        <taxon>Labeonini</taxon>
        <taxon>Cirrhinus</taxon>
    </lineage>
</organism>
<dbReference type="Pfam" id="PF13358">
    <property type="entry name" value="DDE_3"/>
    <property type="match status" value="1"/>
</dbReference>
<dbReference type="EMBL" id="JAYMGO010000004">
    <property type="protein sequence ID" value="KAL1276502.1"/>
    <property type="molecule type" value="Genomic_DNA"/>
</dbReference>
<evidence type="ECO:0000259" key="1">
    <source>
        <dbReference type="Pfam" id="PF13358"/>
    </source>
</evidence>
<dbReference type="InterPro" id="IPR038717">
    <property type="entry name" value="Tc1-like_DDE_dom"/>
</dbReference>
<comment type="caution">
    <text evidence="2">The sequence shown here is derived from an EMBL/GenBank/DDBJ whole genome shotgun (WGS) entry which is preliminary data.</text>
</comment>
<dbReference type="InterPro" id="IPR036397">
    <property type="entry name" value="RNaseH_sf"/>
</dbReference>
<dbReference type="Gene3D" id="3.30.420.10">
    <property type="entry name" value="Ribonuclease H-like superfamily/Ribonuclease H"/>
    <property type="match status" value="1"/>
</dbReference>
<gene>
    <name evidence="2" type="ORF">QQF64_036125</name>
</gene>
<dbReference type="Proteomes" id="UP001558613">
    <property type="component" value="Unassembled WGS sequence"/>
</dbReference>
<sequence length="168" mass="19005">MGKTADLTAVQKAITDTLKQEGKKCGRKRCTTRRGDRTLRKIVEKDRFQTLGDLRKQWTESGVETSRATVYRRVQEMGYRCQSLEEDWGEGNAKMPEVQCQVPTVSDGLGCHHDLAPAHSAKTTGKWFTDHGITVLNWPANSPDLNPIENLWDIVKRKLRDAKTQHSG</sequence>
<evidence type="ECO:0000313" key="3">
    <source>
        <dbReference type="Proteomes" id="UP001558613"/>
    </source>
</evidence>
<feature type="domain" description="Tc1-like transposase DDE" evidence="1">
    <location>
        <begin position="114"/>
        <end position="163"/>
    </location>
</feature>
<reference evidence="2 3" key="1">
    <citation type="submission" date="2023-09" db="EMBL/GenBank/DDBJ databases">
        <authorList>
            <person name="Wang M."/>
        </authorList>
    </citation>
    <scope>NUCLEOTIDE SEQUENCE [LARGE SCALE GENOMIC DNA]</scope>
    <source>
        <strain evidence="2">GT-2023</strain>
        <tissue evidence="2">Liver</tissue>
    </source>
</reference>
<name>A0ABR3NI08_9TELE</name>
<keyword evidence="3" id="KW-1185">Reference proteome</keyword>
<evidence type="ECO:0000313" key="2">
    <source>
        <dbReference type="EMBL" id="KAL1276502.1"/>
    </source>
</evidence>
<proteinExistence type="predicted"/>